<dbReference type="STRING" id="641691.SAMN05421636_101525"/>
<dbReference type="Gene3D" id="3.40.50.150">
    <property type="entry name" value="Vaccinia Virus protein VP39"/>
    <property type="match status" value="1"/>
</dbReference>
<dbReference type="CDD" id="cd02440">
    <property type="entry name" value="AdoMet_MTases"/>
    <property type="match status" value="1"/>
</dbReference>
<reference evidence="2 3" key="1">
    <citation type="submission" date="2016-10" db="EMBL/GenBank/DDBJ databases">
        <authorList>
            <person name="de Groot N.N."/>
        </authorList>
    </citation>
    <scope>NUCLEOTIDE SEQUENCE [LARGE SCALE GENOMIC DNA]</scope>
    <source>
        <strain evidence="2 3">DSM 23421</strain>
    </source>
</reference>
<dbReference type="AlphaFoldDB" id="A0A1G6X655"/>
<evidence type="ECO:0000313" key="3">
    <source>
        <dbReference type="Proteomes" id="UP000199109"/>
    </source>
</evidence>
<dbReference type="InterPro" id="IPR029063">
    <property type="entry name" value="SAM-dependent_MTases_sf"/>
</dbReference>
<dbReference type="PANTHER" id="PTHR43861:SF3">
    <property type="entry name" value="PUTATIVE (AFU_ORTHOLOGUE AFUA_2G14390)-RELATED"/>
    <property type="match status" value="1"/>
</dbReference>
<dbReference type="Proteomes" id="UP000199109">
    <property type="component" value="Unassembled WGS sequence"/>
</dbReference>
<keyword evidence="1 2" id="KW-0808">Transferase</keyword>
<dbReference type="RefSeq" id="WP_091865374.1">
    <property type="nucleotide sequence ID" value="NZ_FNAO01000001.1"/>
</dbReference>
<gene>
    <name evidence="2" type="ORF">SAMN05421636_101525</name>
</gene>
<proteinExistence type="predicted"/>
<evidence type="ECO:0000256" key="1">
    <source>
        <dbReference type="ARBA" id="ARBA00022679"/>
    </source>
</evidence>
<dbReference type="OrthoDB" id="2370471at2"/>
<accession>A0A1G6X655</accession>
<dbReference type="SUPFAM" id="SSF53335">
    <property type="entry name" value="S-adenosyl-L-methionine-dependent methyltransferases"/>
    <property type="match status" value="1"/>
</dbReference>
<keyword evidence="2" id="KW-0489">Methyltransferase</keyword>
<name>A0A1G6X655_9FLAO</name>
<evidence type="ECO:0000313" key="2">
    <source>
        <dbReference type="EMBL" id="SDD72825.1"/>
    </source>
</evidence>
<keyword evidence="3" id="KW-1185">Reference proteome</keyword>
<dbReference type="GO" id="GO:0032259">
    <property type="term" value="P:methylation"/>
    <property type="evidence" value="ECO:0007669"/>
    <property type="project" value="UniProtKB-KW"/>
</dbReference>
<dbReference type="Pfam" id="PF13489">
    <property type="entry name" value="Methyltransf_23"/>
    <property type="match status" value="1"/>
</dbReference>
<dbReference type="EMBL" id="FNAO01000001">
    <property type="protein sequence ID" value="SDD72825.1"/>
    <property type="molecule type" value="Genomic_DNA"/>
</dbReference>
<protein>
    <submittedName>
        <fullName evidence="2">Methyltransferase domain-containing protein</fullName>
    </submittedName>
</protein>
<sequence>MKLFLRTKDFSVTGEAFELLLDEDLQMLVTRPQPENLEAYYQSEAYISHTDAHTTFSDKIYQGVKTFSLWMKTRLISSYANHNKSLLDFGAGTGEFLLAAKKKGWSVAGVEPNRDARMRSREKRMELLRDMDALPKKQFQIITLWHVLEHLPDLENQILQLVRRLKDDGTMLIAVPNFKSYDARHYQEFWAAYDVPRHLWHFSRTSIEKVFAKHGMKVVQTKPMIFDAFYVSLLSEKYKTGKQNFIKAFFLGLLSNINGWWTKEHSSIIYILQKGNLVEDV</sequence>
<dbReference type="GO" id="GO:0008168">
    <property type="term" value="F:methyltransferase activity"/>
    <property type="evidence" value="ECO:0007669"/>
    <property type="project" value="UniProtKB-KW"/>
</dbReference>
<dbReference type="PANTHER" id="PTHR43861">
    <property type="entry name" value="TRANS-ACONITATE 2-METHYLTRANSFERASE-RELATED"/>
    <property type="match status" value="1"/>
</dbReference>
<organism evidence="2 3">
    <name type="scientific">Pricia antarctica</name>
    <dbReference type="NCBI Taxonomy" id="641691"/>
    <lineage>
        <taxon>Bacteria</taxon>
        <taxon>Pseudomonadati</taxon>
        <taxon>Bacteroidota</taxon>
        <taxon>Flavobacteriia</taxon>
        <taxon>Flavobacteriales</taxon>
        <taxon>Flavobacteriaceae</taxon>
        <taxon>Pricia</taxon>
    </lineage>
</organism>